<protein>
    <recommendedName>
        <fullName evidence="3">AlpA family phage regulatory protein</fullName>
    </recommendedName>
</protein>
<gene>
    <name evidence="1" type="ORF">C6P61_09565</name>
</gene>
<dbReference type="Proteomes" id="UP000238326">
    <property type="component" value="Unassembled WGS sequence"/>
</dbReference>
<evidence type="ECO:0000313" key="1">
    <source>
        <dbReference type="EMBL" id="PRD68833.1"/>
    </source>
</evidence>
<keyword evidence="2" id="KW-1185">Reference proteome</keyword>
<dbReference type="Pfam" id="PF05930">
    <property type="entry name" value="Phage_AlpA"/>
    <property type="match status" value="1"/>
</dbReference>
<name>A0A2S9KEG5_9BURK</name>
<dbReference type="InterPro" id="IPR010260">
    <property type="entry name" value="AlpA"/>
</dbReference>
<dbReference type="AlphaFoldDB" id="A0A2S9KEG5"/>
<organism evidence="1 2">
    <name type="scientific">Malikia spinosa</name>
    <dbReference type="NCBI Taxonomy" id="86180"/>
    <lineage>
        <taxon>Bacteria</taxon>
        <taxon>Pseudomonadati</taxon>
        <taxon>Pseudomonadota</taxon>
        <taxon>Betaproteobacteria</taxon>
        <taxon>Burkholderiales</taxon>
        <taxon>Comamonadaceae</taxon>
        <taxon>Malikia</taxon>
    </lineage>
</organism>
<sequence>MIVALSESTIDNLEKAGEFPRRRKISNGSVGYLVRELEEWAESRPVSDLLPAPDCGYGRAGKSK</sequence>
<proteinExistence type="predicted"/>
<evidence type="ECO:0000313" key="2">
    <source>
        <dbReference type="Proteomes" id="UP000238326"/>
    </source>
</evidence>
<dbReference type="EMBL" id="PVLR01000024">
    <property type="protein sequence ID" value="PRD68833.1"/>
    <property type="molecule type" value="Genomic_DNA"/>
</dbReference>
<accession>A0A2S9KEG5</accession>
<comment type="caution">
    <text evidence="1">The sequence shown here is derived from an EMBL/GenBank/DDBJ whole genome shotgun (WGS) entry which is preliminary data.</text>
</comment>
<reference evidence="1 2" key="1">
    <citation type="submission" date="2018-03" db="EMBL/GenBank/DDBJ databases">
        <title>Comparative genomics illustrates the genes involved in a hyperalkaliphilic mechanisms of Serpentinomonas isolated from highly-alkaline calcium-rich serpentinized springs.</title>
        <authorList>
            <person name="Suzuki S."/>
            <person name="Ishii S."/>
            <person name="Walworth N."/>
            <person name="Bird L."/>
            <person name="Kuenen J.G."/>
            <person name="Nealson K.H."/>
        </authorList>
    </citation>
    <scope>NUCLEOTIDE SEQUENCE [LARGE SCALE GENOMIC DNA]</scope>
    <source>
        <strain evidence="1 2">83</strain>
    </source>
</reference>
<evidence type="ECO:0008006" key="3">
    <source>
        <dbReference type="Google" id="ProtNLM"/>
    </source>
</evidence>
<dbReference type="OrthoDB" id="8455288at2"/>